<dbReference type="EMBL" id="SGBC01000002">
    <property type="protein sequence ID" value="RZD16474.1"/>
    <property type="molecule type" value="Genomic_DNA"/>
</dbReference>
<dbReference type="InterPro" id="IPR023665">
    <property type="entry name" value="ApgAM_prokaryotes"/>
</dbReference>
<dbReference type="Proteomes" id="UP000316562">
    <property type="component" value="Unassembled WGS sequence"/>
</dbReference>
<accession>A0A519BGT6</accession>
<dbReference type="AlphaFoldDB" id="A0A519BGT6"/>
<comment type="caution">
    <text evidence="8">The sequence shown here is derived from an EMBL/GenBank/DDBJ whole genome shotgun (WGS) entry which is preliminary data.</text>
</comment>
<dbReference type="NCBIfam" id="NF003242">
    <property type="entry name" value="PRK04200.1"/>
    <property type="match status" value="1"/>
</dbReference>
<dbReference type="Gene3D" id="3.40.720.10">
    <property type="entry name" value="Alkaline Phosphatase, subunit A"/>
    <property type="match status" value="1"/>
</dbReference>
<dbReference type="PANTHER" id="PTHR31209:SF4">
    <property type="entry name" value="2,3-BISPHOSPHOGLYCERATE-INDEPENDENT PHOSPHOGLYCERATE MUTASE"/>
    <property type="match status" value="1"/>
</dbReference>
<dbReference type="NCBIfam" id="TIGR02535">
    <property type="entry name" value="hyp_Hser_kinase"/>
    <property type="match status" value="1"/>
</dbReference>
<dbReference type="PIRSF" id="PIRSF006392">
    <property type="entry name" value="IPGAM_arch"/>
    <property type="match status" value="1"/>
</dbReference>
<comment type="pathway">
    <text evidence="3">Carbohydrate degradation.</text>
</comment>
<feature type="domain" description="Metalloenzyme" evidence="7">
    <location>
        <begin position="5"/>
        <end position="386"/>
    </location>
</feature>
<dbReference type="GO" id="GO:0046872">
    <property type="term" value="F:metal ion binding"/>
    <property type="evidence" value="ECO:0007669"/>
    <property type="project" value="InterPro"/>
</dbReference>
<reference evidence="8 9" key="1">
    <citation type="journal article" date="2019" name="ISME J.">
        <title>Insights into ecological role of a new deltaproteobacterial order Candidatus Acidulodesulfobacterales by metagenomics and metatranscriptomics.</title>
        <authorList>
            <person name="Tan S."/>
            <person name="Liu J."/>
            <person name="Fang Y."/>
            <person name="Hedlund B.P."/>
            <person name="Lian Z.H."/>
            <person name="Huang L.Y."/>
            <person name="Li J.T."/>
            <person name="Huang L.N."/>
            <person name="Li W.J."/>
            <person name="Jiang H.C."/>
            <person name="Dong H.L."/>
            <person name="Shu W.S."/>
        </authorList>
    </citation>
    <scope>NUCLEOTIDE SEQUENCE [LARGE SCALE GENOMIC DNA]</scope>
    <source>
        <strain evidence="8">AP2</strain>
    </source>
</reference>
<evidence type="ECO:0000256" key="6">
    <source>
        <dbReference type="ARBA" id="ARBA00023235"/>
    </source>
</evidence>
<evidence type="ECO:0000256" key="3">
    <source>
        <dbReference type="ARBA" id="ARBA00004921"/>
    </source>
</evidence>
<comment type="catalytic activity">
    <reaction evidence="1">
        <text>(2R)-2-phosphoglycerate = (2R)-3-phosphoglycerate</text>
        <dbReference type="Rhea" id="RHEA:15901"/>
        <dbReference type="ChEBI" id="CHEBI:58272"/>
        <dbReference type="ChEBI" id="CHEBI:58289"/>
        <dbReference type="EC" id="5.4.2.12"/>
    </reaction>
</comment>
<dbReference type="Pfam" id="PF01676">
    <property type="entry name" value="Metalloenzyme"/>
    <property type="match status" value="1"/>
</dbReference>
<dbReference type="Gene3D" id="3.30.70.2130">
    <property type="entry name" value="Metalloenzyme domain"/>
    <property type="match status" value="1"/>
</dbReference>
<dbReference type="EC" id="5.4.2.12" evidence="8"/>
<evidence type="ECO:0000256" key="2">
    <source>
        <dbReference type="ARBA" id="ARBA00002315"/>
    </source>
</evidence>
<name>A0A519BGT6_ACIG2</name>
<dbReference type="InterPro" id="IPR006124">
    <property type="entry name" value="Metalloenzyme"/>
</dbReference>
<sequence length="414" mass="45739">MEKEKKYIILCPDGMADFPLTELNNKSPLDFASTPNMDYIASNGITGLVKTIPDDCLPGSDIGSMSILGYDPVKYYTGRSPLEAMSMGIELMDSDVAFRLNLVNILDENGKRIMHDYSGGHITTEEAKSILETLQKELGGADFQFYPGVSYRHLMVAKNALDIKGLQTVAPHDIPDLQIDEYLPHGNSSSGILLEIMKKAEDILKNHDVNKARIASGKLPANSIWLWGQGHRPSMPTMKEEYGIEGSVISAVDLVKGIGKYAGLNSIDVPGATGYLDTNYQGKVEYGLNSLNSGDFVYIHVEAPDEASHEGSIEKKIQAIQDFDKYIVGGVLKGVKKYQDFIIMILPDHYNPVKLKKHTAGPVPFCAFSPSMKDTHFKYHASNFSEKNSQNTGLFFDSGAKLFKNFLNSFNEFL</sequence>
<proteinExistence type="inferred from homology"/>
<gene>
    <name evidence="8" type="ORF">EVJ46_05505</name>
</gene>
<evidence type="ECO:0000256" key="1">
    <source>
        <dbReference type="ARBA" id="ARBA00000370"/>
    </source>
</evidence>
<evidence type="ECO:0000259" key="7">
    <source>
        <dbReference type="Pfam" id="PF01676"/>
    </source>
</evidence>
<evidence type="ECO:0000313" key="8">
    <source>
        <dbReference type="EMBL" id="RZD16474.1"/>
    </source>
</evidence>
<dbReference type="InterPro" id="IPR004456">
    <property type="entry name" value="Pglycerate_mutase_ApgM"/>
</dbReference>
<dbReference type="GO" id="GO:0006096">
    <property type="term" value="P:glycolytic process"/>
    <property type="evidence" value="ECO:0007669"/>
    <property type="project" value="UniProtKB-KW"/>
</dbReference>
<evidence type="ECO:0000313" key="9">
    <source>
        <dbReference type="Proteomes" id="UP000316562"/>
    </source>
</evidence>
<evidence type="ECO:0000256" key="4">
    <source>
        <dbReference type="ARBA" id="ARBA00005524"/>
    </source>
</evidence>
<dbReference type="NCBIfam" id="TIGR00306">
    <property type="entry name" value="apgM"/>
    <property type="match status" value="1"/>
</dbReference>
<dbReference type="GO" id="GO:0004619">
    <property type="term" value="F:phosphoglycerate mutase activity"/>
    <property type="evidence" value="ECO:0007669"/>
    <property type="project" value="UniProtKB-EC"/>
</dbReference>
<dbReference type="InterPro" id="IPR042253">
    <property type="entry name" value="Pglycerate_mutase_ApgM_sf"/>
</dbReference>
<keyword evidence="5" id="KW-0324">Glycolysis</keyword>
<protein>
    <submittedName>
        <fullName evidence="8">Cofactor-independent phosphoglycerate mutase</fullName>
        <ecNumber evidence="8">5.4.2.12</ecNumber>
    </submittedName>
</protein>
<comment type="similarity">
    <text evidence="4">Belongs to the BPG-independent phosphoglycerate mutase family. A-PGAM subfamily.</text>
</comment>
<dbReference type="SUPFAM" id="SSF53649">
    <property type="entry name" value="Alkaline phosphatase-like"/>
    <property type="match status" value="1"/>
</dbReference>
<evidence type="ECO:0000256" key="5">
    <source>
        <dbReference type="ARBA" id="ARBA00023152"/>
    </source>
</evidence>
<dbReference type="CDD" id="cd16011">
    <property type="entry name" value="iPGM_like"/>
    <property type="match status" value="1"/>
</dbReference>
<organism evidence="8 9">
    <name type="scientific">Acididesulfobacter guangdongensis</name>
    <dbReference type="NCBI Taxonomy" id="2597225"/>
    <lineage>
        <taxon>Bacteria</taxon>
        <taxon>Deltaproteobacteria</taxon>
        <taxon>Candidatus Acidulodesulfobacterales</taxon>
        <taxon>Candidatus Acididesulfobacter</taxon>
    </lineage>
</organism>
<dbReference type="Pfam" id="PF10143">
    <property type="entry name" value="PhosphMutase"/>
    <property type="match status" value="1"/>
</dbReference>
<comment type="function">
    <text evidence="2">Catalyzes the interconversion of 2-phosphoglycerate and 3-phosphoglycerate.</text>
</comment>
<keyword evidence="6 8" id="KW-0413">Isomerase</keyword>
<dbReference type="PANTHER" id="PTHR31209">
    <property type="entry name" value="COFACTOR-INDEPENDENT PHOSPHOGLYCERATE MUTASE"/>
    <property type="match status" value="1"/>
</dbReference>
<dbReference type="InterPro" id="IPR017850">
    <property type="entry name" value="Alkaline_phosphatase_core_sf"/>
</dbReference>